<dbReference type="AlphaFoldDB" id="A0A8J2VGK7"/>
<keyword evidence="2" id="KW-1185">Reference proteome</keyword>
<organism evidence="1 2">
    <name type="scientific">Marinithermofilum abyssi</name>
    <dbReference type="NCBI Taxonomy" id="1571185"/>
    <lineage>
        <taxon>Bacteria</taxon>
        <taxon>Bacillati</taxon>
        <taxon>Bacillota</taxon>
        <taxon>Bacilli</taxon>
        <taxon>Bacillales</taxon>
        <taxon>Thermoactinomycetaceae</taxon>
        <taxon>Marinithermofilum</taxon>
    </lineage>
</organism>
<evidence type="ECO:0000313" key="1">
    <source>
        <dbReference type="EMBL" id="GGE21407.1"/>
    </source>
</evidence>
<gene>
    <name evidence="1" type="ORF">GCM10011571_24370</name>
</gene>
<proteinExistence type="predicted"/>
<protein>
    <submittedName>
        <fullName evidence="1">Uncharacterized protein</fullName>
    </submittedName>
</protein>
<dbReference type="EMBL" id="BMHQ01000008">
    <property type="protein sequence ID" value="GGE21407.1"/>
    <property type="molecule type" value="Genomic_DNA"/>
</dbReference>
<sequence length="54" mass="6265">MKQQKPVQTWNSPKPFISYPKDNSVPMNVYNLIEQIIKELDGNVEDLYSGLKEP</sequence>
<evidence type="ECO:0000313" key="2">
    <source>
        <dbReference type="Proteomes" id="UP000625210"/>
    </source>
</evidence>
<reference evidence="1" key="1">
    <citation type="journal article" date="2014" name="Int. J. Syst. Evol. Microbiol.">
        <title>Complete genome sequence of Corynebacterium casei LMG S-19264T (=DSM 44701T), isolated from a smear-ripened cheese.</title>
        <authorList>
            <consortium name="US DOE Joint Genome Institute (JGI-PGF)"/>
            <person name="Walter F."/>
            <person name="Albersmeier A."/>
            <person name="Kalinowski J."/>
            <person name="Ruckert C."/>
        </authorList>
    </citation>
    <scope>NUCLEOTIDE SEQUENCE</scope>
    <source>
        <strain evidence="1">CGMCC 1.15179</strain>
    </source>
</reference>
<dbReference type="Proteomes" id="UP000625210">
    <property type="component" value="Unassembled WGS sequence"/>
</dbReference>
<name>A0A8J2VGK7_9BACL</name>
<reference evidence="1" key="2">
    <citation type="submission" date="2020-09" db="EMBL/GenBank/DDBJ databases">
        <authorList>
            <person name="Sun Q."/>
            <person name="Zhou Y."/>
        </authorList>
    </citation>
    <scope>NUCLEOTIDE SEQUENCE</scope>
    <source>
        <strain evidence="1">CGMCC 1.15179</strain>
    </source>
</reference>
<comment type="caution">
    <text evidence="1">The sequence shown here is derived from an EMBL/GenBank/DDBJ whole genome shotgun (WGS) entry which is preliminary data.</text>
</comment>
<accession>A0A8J2VGK7</accession>